<dbReference type="RefSeq" id="WP_270949371.1">
    <property type="nucleotide sequence ID" value="NZ_JAQGLA010000019.1"/>
</dbReference>
<feature type="compositionally biased region" description="Basic and acidic residues" evidence="2">
    <location>
        <begin position="130"/>
        <end position="140"/>
    </location>
</feature>
<evidence type="ECO:0000256" key="1">
    <source>
        <dbReference type="SAM" id="Coils"/>
    </source>
</evidence>
<feature type="region of interest" description="Disordered" evidence="2">
    <location>
        <begin position="222"/>
        <end position="246"/>
    </location>
</feature>
<feature type="compositionally biased region" description="Polar residues" evidence="2">
    <location>
        <begin position="143"/>
        <end position="153"/>
    </location>
</feature>
<dbReference type="EMBL" id="JAQGLA010000019">
    <property type="protein sequence ID" value="MDA3626762.1"/>
    <property type="molecule type" value="Genomic_DNA"/>
</dbReference>
<dbReference type="Proteomes" id="UP001210380">
    <property type="component" value="Unassembled WGS sequence"/>
</dbReference>
<feature type="coiled-coil region" evidence="1">
    <location>
        <begin position="27"/>
        <end position="86"/>
    </location>
</feature>
<keyword evidence="4" id="KW-1185">Reference proteome</keyword>
<evidence type="ECO:0000313" key="4">
    <source>
        <dbReference type="Proteomes" id="UP001210380"/>
    </source>
</evidence>
<name>A0ABT4V0C2_9PSEU</name>
<accession>A0ABT4V0C2</accession>
<organism evidence="3 4">
    <name type="scientific">Saccharopolyspora oryzae</name>
    <dbReference type="NCBI Taxonomy" id="2997343"/>
    <lineage>
        <taxon>Bacteria</taxon>
        <taxon>Bacillati</taxon>
        <taxon>Actinomycetota</taxon>
        <taxon>Actinomycetes</taxon>
        <taxon>Pseudonocardiales</taxon>
        <taxon>Pseudonocardiaceae</taxon>
        <taxon>Saccharopolyspora</taxon>
    </lineage>
</organism>
<gene>
    <name evidence="3" type="ORF">OU415_15055</name>
</gene>
<comment type="caution">
    <text evidence="3">The sequence shown here is derived from an EMBL/GenBank/DDBJ whole genome shotgun (WGS) entry which is preliminary data.</text>
</comment>
<sequence length="260" mass="27251">MSTAVLIIVIALVAIGAAVWWSRKKAVEHQQKQLADAKAEARRWVERLGGQVLNLIGTTEAAKQALADAAERHAAAVSQLEQATTEQQARLTTESALEGLYYVRAARIAMDMDPGPELPDLAGQSGAGKVTERREVEVEGRQQMASPDPSEQTPHYYPGGTVAGRPVPQGWYSEPWWKPALVAGAWGVGSFVLMSALLSGMSGVPAEAAYADGFQDGMAADNPGDAAGDFGDPGADPGADFGGDPGGDFGGFGDFGDFDF</sequence>
<evidence type="ECO:0000313" key="3">
    <source>
        <dbReference type="EMBL" id="MDA3626762.1"/>
    </source>
</evidence>
<feature type="compositionally biased region" description="Low complexity" evidence="2">
    <location>
        <begin position="222"/>
        <end position="239"/>
    </location>
</feature>
<feature type="region of interest" description="Disordered" evidence="2">
    <location>
        <begin position="116"/>
        <end position="162"/>
    </location>
</feature>
<proteinExistence type="predicted"/>
<evidence type="ECO:0008006" key="5">
    <source>
        <dbReference type="Google" id="ProtNLM"/>
    </source>
</evidence>
<keyword evidence="1" id="KW-0175">Coiled coil</keyword>
<protein>
    <recommendedName>
        <fullName evidence="5">DUF1542 domain-containing protein</fullName>
    </recommendedName>
</protein>
<evidence type="ECO:0000256" key="2">
    <source>
        <dbReference type="SAM" id="MobiDB-lite"/>
    </source>
</evidence>
<reference evidence="3 4" key="1">
    <citation type="submission" date="2022-11" db="EMBL/GenBank/DDBJ databases">
        <title>Draft genome sequence of Saccharopolyspora sp. WRP15-2 isolated from rhizosphere soils of wild rice in Thailand.</title>
        <authorList>
            <person name="Duangmal K."/>
            <person name="Kammanee S."/>
            <person name="Muangham S."/>
        </authorList>
    </citation>
    <scope>NUCLEOTIDE SEQUENCE [LARGE SCALE GENOMIC DNA]</scope>
    <source>
        <strain evidence="3 4">WRP15-2</strain>
    </source>
</reference>